<protein>
    <submittedName>
        <fullName evidence="1">Uncharacterized protein</fullName>
    </submittedName>
</protein>
<accession>A0ABD1XRS6</accession>
<dbReference type="Proteomes" id="UP001605036">
    <property type="component" value="Unassembled WGS sequence"/>
</dbReference>
<reference evidence="1 2" key="1">
    <citation type="submission" date="2024-09" db="EMBL/GenBank/DDBJ databases">
        <title>Chromosome-scale assembly of Riccia fluitans.</title>
        <authorList>
            <person name="Paukszto L."/>
            <person name="Sawicki J."/>
            <person name="Karawczyk K."/>
            <person name="Piernik-Szablinska J."/>
            <person name="Szczecinska M."/>
            <person name="Mazdziarz M."/>
        </authorList>
    </citation>
    <scope>NUCLEOTIDE SEQUENCE [LARGE SCALE GENOMIC DNA]</scope>
    <source>
        <strain evidence="1">Rf_01</strain>
        <tissue evidence="1">Aerial parts of the thallus</tissue>
    </source>
</reference>
<evidence type="ECO:0000313" key="2">
    <source>
        <dbReference type="Proteomes" id="UP001605036"/>
    </source>
</evidence>
<gene>
    <name evidence="1" type="ORF">R1flu_023352</name>
</gene>
<evidence type="ECO:0000313" key="1">
    <source>
        <dbReference type="EMBL" id="KAL2611660.1"/>
    </source>
</evidence>
<proteinExistence type="predicted"/>
<keyword evidence="2" id="KW-1185">Reference proteome</keyword>
<sequence>MGVDLNAAASRRRTASSDWLNGARSRIGAFRVPPSPLSFICKGEFSHGVGAAPTHSWNLQQLDPAMGGRGRATRSLLTRGVKLLSKVSQDSGAFAHG</sequence>
<dbReference type="EMBL" id="JBHFFA010000007">
    <property type="protein sequence ID" value="KAL2611660.1"/>
    <property type="molecule type" value="Genomic_DNA"/>
</dbReference>
<comment type="caution">
    <text evidence="1">The sequence shown here is derived from an EMBL/GenBank/DDBJ whole genome shotgun (WGS) entry which is preliminary data.</text>
</comment>
<name>A0ABD1XRS6_9MARC</name>
<dbReference type="AlphaFoldDB" id="A0ABD1XRS6"/>
<organism evidence="1 2">
    <name type="scientific">Riccia fluitans</name>
    <dbReference type="NCBI Taxonomy" id="41844"/>
    <lineage>
        <taxon>Eukaryota</taxon>
        <taxon>Viridiplantae</taxon>
        <taxon>Streptophyta</taxon>
        <taxon>Embryophyta</taxon>
        <taxon>Marchantiophyta</taxon>
        <taxon>Marchantiopsida</taxon>
        <taxon>Marchantiidae</taxon>
        <taxon>Marchantiales</taxon>
        <taxon>Ricciaceae</taxon>
        <taxon>Riccia</taxon>
    </lineage>
</organism>